<dbReference type="InterPro" id="IPR025272">
    <property type="entry name" value="SocA_Panacea"/>
</dbReference>
<evidence type="ECO:0000259" key="1">
    <source>
        <dbReference type="Pfam" id="PF13274"/>
    </source>
</evidence>
<proteinExistence type="predicted"/>
<reference evidence="2 3" key="1">
    <citation type="submission" date="2016-10" db="EMBL/GenBank/DDBJ databases">
        <title>Comparative genome analysis of multiple Pseudomonas spp. focuses on biocontrol and plant growth promoting traits.</title>
        <authorList>
            <person name="Tao X.-Y."/>
            <person name="Taylor C.G."/>
        </authorList>
    </citation>
    <scope>NUCLEOTIDE SEQUENCE [LARGE SCALE GENOMIC DNA]</scope>
    <source>
        <strain evidence="2 3">2F9</strain>
    </source>
</reference>
<accession>A0A423MW86</accession>
<organism evidence="2 3">
    <name type="scientific">Pseudomonas fluorescens</name>
    <dbReference type="NCBI Taxonomy" id="294"/>
    <lineage>
        <taxon>Bacteria</taxon>
        <taxon>Pseudomonadati</taxon>
        <taxon>Pseudomonadota</taxon>
        <taxon>Gammaproteobacteria</taxon>
        <taxon>Pseudomonadales</taxon>
        <taxon>Pseudomonadaceae</taxon>
        <taxon>Pseudomonas</taxon>
    </lineage>
</organism>
<dbReference type="AlphaFoldDB" id="A0A423MW86"/>
<dbReference type="Proteomes" id="UP000283650">
    <property type="component" value="Unassembled WGS sequence"/>
</dbReference>
<name>A0A423MW86_PSEFL</name>
<dbReference type="RefSeq" id="WP_007916669.1">
    <property type="nucleotide sequence ID" value="NZ_MOBY01000031.1"/>
</dbReference>
<feature type="domain" description="Antitoxin SocA-like Panacea" evidence="1">
    <location>
        <begin position="36"/>
        <end position="128"/>
    </location>
</feature>
<gene>
    <name evidence="2" type="ORF">BK672_23060</name>
</gene>
<evidence type="ECO:0000313" key="2">
    <source>
        <dbReference type="EMBL" id="RON89736.1"/>
    </source>
</evidence>
<dbReference type="Pfam" id="PF13274">
    <property type="entry name" value="SocA_Panacea"/>
    <property type="match status" value="1"/>
</dbReference>
<sequence length="156" mass="18135">MDCMMQKGIQMPSSLDVADYFLCLEGHEGEISNLKIQKMVYYAQGFSLAVHGEALFPEKLEAWMHGPVVPDLYRRFSQFGSSAIPPPSDFNPDVFSTKQQTLLNEVFDVYGQFSAWKLRQLTHEEAPWRRNFKEGEFSREIPACEMQEYFREHLVN</sequence>
<protein>
    <recommendedName>
        <fullName evidence="1">Antitoxin SocA-like Panacea domain-containing protein</fullName>
    </recommendedName>
</protein>
<comment type="caution">
    <text evidence="2">The sequence shown here is derived from an EMBL/GenBank/DDBJ whole genome shotgun (WGS) entry which is preliminary data.</text>
</comment>
<dbReference type="EMBL" id="MOBY01000031">
    <property type="protein sequence ID" value="RON89736.1"/>
    <property type="molecule type" value="Genomic_DNA"/>
</dbReference>
<evidence type="ECO:0000313" key="3">
    <source>
        <dbReference type="Proteomes" id="UP000283650"/>
    </source>
</evidence>